<feature type="region of interest" description="Disordered" evidence="1">
    <location>
        <begin position="708"/>
        <end position="730"/>
    </location>
</feature>
<protein>
    <submittedName>
        <fullName evidence="2">Uncharacterized protein</fullName>
    </submittedName>
</protein>
<proteinExistence type="predicted"/>
<accession>A0A7S4ALG0</accession>
<reference evidence="2" key="1">
    <citation type="submission" date="2021-01" db="EMBL/GenBank/DDBJ databases">
        <authorList>
            <person name="Corre E."/>
            <person name="Pelletier E."/>
            <person name="Niang G."/>
            <person name="Scheremetjew M."/>
            <person name="Finn R."/>
            <person name="Kale V."/>
            <person name="Holt S."/>
            <person name="Cochrane G."/>
            <person name="Meng A."/>
            <person name="Brown T."/>
            <person name="Cohen L."/>
        </authorList>
    </citation>
    <scope>NUCLEOTIDE SEQUENCE</scope>
    <source>
        <strain evidence="2">10249 10 AB</strain>
    </source>
</reference>
<feature type="region of interest" description="Disordered" evidence="1">
    <location>
        <begin position="44"/>
        <end position="137"/>
    </location>
</feature>
<feature type="region of interest" description="Disordered" evidence="1">
    <location>
        <begin position="248"/>
        <end position="546"/>
    </location>
</feature>
<feature type="compositionally biased region" description="Polar residues" evidence="1">
    <location>
        <begin position="653"/>
        <end position="672"/>
    </location>
</feature>
<evidence type="ECO:0000256" key="1">
    <source>
        <dbReference type="SAM" id="MobiDB-lite"/>
    </source>
</evidence>
<feature type="compositionally biased region" description="Low complexity" evidence="1">
    <location>
        <begin position="1"/>
        <end position="25"/>
    </location>
</feature>
<feature type="compositionally biased region" description="Low complexity" evidence="1">
    <location>
        <begin position="190"/>
        <end position="209"/>
    </location>
</feature>
<feature type="compositionally biased region" description="Polar residues" evidence="1">
    <location>
        <begin position="110"/>
        <end position="121"/>
    </location>
</feature>
<feature type="compositionally biased region" description="Acidic residues" evidence="1">
    <location>
        <begin position="347"/>
        <end position="358"/>
    </location>
</feature>
<dbReference type="AlphaFoldDB" id="A0A7S4ALG0"/>
<feature type="region of interest" description="Disordered" evidence="1">
    <location>
        <begin position="163"/>
        <end position="213"/>
    </location>
</feature>
<sequence length="730" mass="78569">MEQQQQQNEEAENPSIGSGSSSSPPVVNTKRSARMLYESSFATSFTAARTQKRPPGFVPSSLDYRSGSGVRAAGGMADRGGHSSSNVITTKPGRNSKYNKQQQQQQQQQYRSGQSQPTRAQGNFGPPPHSVKTLEDLENMSEEQIYKLFMDDPKLYETFIKTTEKGGAASSKTSSSSPVGAKKARRSAGKKPSSSGSSRSKRSGSSTKSKTIKLKQLEDREVPYFQWLLILVLLGVLINQARKAINASAATSTKDNKSNSVVSNRKGKGGKQKNKKGGKSEKKVITNKTMPKPPPQKKKDAVQSANKIPVVKSSSSKNKKKTASNSSKPKTIASVENKKEQQRGPELDNDSSDDDDDASSGNPEPERVSQVESVAPSKPTIISVAEEDNGNEQEWETVTRSSKGPKKEQKPKLNSSNDGDASSGNLKVVETIGQVESAGSSEPTTIPAVVEDNEQEWETVTKSSKGAKKNQQQKHELDSSESIGQMVDSAGPSKPAAVPVVVDEDNEQEWKTVTKSSSKGAKKGQQKSELEWGDDVSSGNPEPETVGQVVVESVATSNKATTIPVVKEDNDQEWETVIRSSKGAKKGKKSTTTQNVVEEKKVAVAAEPMVETKEESAVAEPDPVVEKKTTDESGFIVKKTKKKKNEVKSSTSDAQPTEVATTTSDEVNNLKKSNAAKKGEPSAAATTTTDDDAALAMQLHKQEINLARSAVGNPQEEAWEEVTSKKKKVS</sequence>
<feature type="compositionally biased region" description="Polar residues" evidence="1">
    <location>
        <begin position="82"/>
        <end position="100"/>
    </location>
</feature>
<feature type="region of interest" description="Disordered" evidence="1">
    <location>
        <begin position="1"/>
        <end position="31"/>
    </location>
</feature>
<feature type="compositionally biased region" description="Basic residues" evidence="1">
    <location>
        <begin position="265"/>
        <end position="277"/>
    </location>
</feature>
<feature type="compositionally biased region" description="Acidic residues" evidence="1">
    <location>
        <begin position="385"/>
        <end position="395"/>
    </location>
</feature>
<dbReference type="EMBL" id="HBIX01016708">
    <property type="protein sequence ID" value="CAE0719316.1"/>
    <property type="molecule type" value="Transcribed_RNA"/>
</dbReference>
<feature type="compositionally biased region" description="Low complexity" evidence="1">
    <location>
        <begin position="414"/>
        <end position="425"/>
    </location>
</feature>
<organism evidence="2">
    <name type="scientific">Pseudo-nitzschia australis</name>
    <dbReference type="NCBI Taxonomy" id="44445"/>
    <lineage>
        <taxon>Eukaryota</taxon>
        <taxon>Sar</taxon>
        <taxon>Stramenopiles</taxon>
        <taxon>Ochrophyta</taxon>
        <taxon>Bacillariophyta</taxon>
        <taxon>Bacillariophyceae</taxon>
        <taxon>Bacillariophycidae</taxon>
        <taxon>Bacillariales</taxon>
        <taxon>Bacillariaceae</taxon>
        <taxon>Pseudo-nitzschia</taxon>
    </lineage>
</organism>
<name>A0A7S4ALG0_9STRA</name>
<gene>
    <name evidence="2" type="ORF">PAUS00366_LOCUS12070</name>
</gene>
<feature type="compositionally biased region" description="Basic and acidic residues" evidence="1">
    <location>
        <begin position="336"/>
        <end position="346"/>
    </location>
</feature>
<feature type="region of interest" description="Disordered" evidence="1">
    <location>
        <begin position="607"/>
        <end position="693"/>
    </location>
</feature>
<feature type="compositionally biased region" description="Polar residues" evidence="1">
    <location>
        <begin position="248"/>
        <end position="263"/>
    </location>
</feature>
<evidence type="ECO:0000313" key="2">
    <source>
        <dbReference type="EMBL" id="CAE0719316.1"/>
    </source>
</evidence>
<feature type="compositionally biased region" description="Low complexity" evidence="1">
    <location>
        <begin position="165"/>
        <end position="181"/>
    </location>
</feature>